<dbReference type="GO" id="GO:0046872">
    <property type="term" value="F:metal ion binding"/>
    <property type="evidence" value="ECO:0007669"/>
    <property type="project" value="UniProtKB-KW"/>
</dbReference>
<dbReference type="Pfam" id="PF03372">
    <property type="entry name" value="Exo_endo_phos"/>
    <property type="match status" value="1"/>
</dbReference>
<dbReference type="OrthoDB" id="635146at2"/>
<keyword evidence="3" id="KW-0540">Nuclease</keyword>
<accession>A0A7L4ZU49</accession>
<gene>
    <name evidence="11" type="ORF">IMCC3317_44040</name>
</gene>
<dbReference type="Gene3D" id="3.60.10.10">
    <property type="entry name" value="Endonuclease/exonuclease/phosphatase"/>
    <property type="match status" value="1"/>
</dbReference>
<dbReference type="InterPro" id="IPR051547">
    <property type="entry name" value="TDP2-like"/>
</dbReference>
<keyword evidence="7" id="KW-0460">Magnesium</keyword>
<sequence>MSEKKKKLSFLGRIIFFFNAVFAALLLLSYILPYAVPKSFPILSVLSLLVPVFIVINFFFLFFWILNVRKQFLLSFFVLIIGYSHVTSLYKISDTTTKPTENTISVMSYNVRLFNIYEWLKDESIDKKIVELVRSESPDIIAFQEFHRNQEPAFSFYPHKYVALKSQNKKTGQAIFSKFPIIHKGSLEFPNTPNNAIYIDIIKYGDTIRVYNLHLQSLHINPETEEFSQKNSERLLKRMANTFKMQQSQAELFEINRKNCNYKKIILGDFNNTQFSNVYKTIKGDMKDAFVEAGKGFGKTLDFSYFPMRIDFILADESFTVNTFKTFSEHYSDHFAIKSVISLD</sequence>
<dbReference type="Proteomes" id="UP000464657">
    <property type="component" value="Chromosome"/>
</dbReference>
<feature type="transmembrane region" description="Helical" evidence="9">
    <location>
        <begin position="72"/>
        <end position="90"/>
    </location>
</feature>
<reference evidence="11 12" key="1">
    <citation type="journal article" date="2013" name="Int. J. Syst. Evol. Microbiol.">
        <title>Kordia antarctica sp. nov., isolated from Antarctic seawater.</title>
        <authorList>
            <person name="Baek K."/>
            <person name="Choi A."/>
            <person name="Kang I."/>
            <person name="Lee K."/>
            <person name="Cho J.C."/>
        </authorList>
    </citation>
    <scope>NUCLEOTIDE SEQUENCE [LARGE SCALE GENOMIC DNA]</scope>
    <source>
        <strain evidence="11 12">IMCC3317</strain>
    </source>
</reference>
<evidence type="ECO:0000313" key="11">
    <source>
        <dbReference type="EMBL" id="QHI39004.1"/>
    </source>
</evidence>
<proteinExistence type="predicted"/>
<protein>
    <recommendedName>
        <fullName evidence="10">Endonuclease/exonuclease/phosphatase domain-containing protein</fullName>
    </recommendedName>
</protein>
<dbReference type="GO" id="GO:0004518">
    <property type="term" value="F:nuclease activity"/>
    <property type="evidence" value="ECO:0007669"/>
    <property type="project" value="UniProtKB-KW"/>
</dbReference>
<name>A0A7L4ZU49_9FLAO</name>
<dbReference type="PANTHER" id="PTHR15822:SF4">
    <property type="entry name" value="TYROSYL-DNA PHOSPHODIESTERASE 2"/>
    <property type="match status" value="1"/>
</dbReference>
<dbReference type="PANTHER" id="PTHR15822">
    <property type="entry name" value="TRAF AND TNF RECEPTOR-ASSOCIATED PROTEIN"/>
    <property type="match status" value="1"/>
</dbReference>
<evidence type="ECO:0000256" key="2">
    <source>
        <dbReference type="ARBA" id="ARBA00001946"/>
    </source>
</evidence>
<dbReference type="KEGG" id="kan:IMCC3317_44040"/>
<feature type="transmembrane region" description="Helical" evidence="9">
    <location>
        <begin position="12"/>
        <end position="36"/>
    </location>
</feature>
<evidence type="ECO:0000313" key="12">
    <source>
        <dbReference type="Proteomes" id="UP000464657"/>
    </source>
</evidence>
<dbReference type="InterPro" id="IPR036691">
    <property type="entry name" value="Endo/exonu/phosph_ase_sf"/>
</dbReference>
<evidence type="ECO:0000256" key="1">
    <source>
        <dbReference type="ARBA" id="ARBA00001936"/>
    </source>
</evidence>
<keyword evidence="6" id="KW-0378">Hydrolase</keyword>
<feature type="transmembrane region" description="Helical" evidence="9">
    <location>
        <begin position="42"/>
        <end position="65"/>
    </location>
</feature>
<evidence type="ECO:0000256" key="6">
    <source>
        <dbReference type="ARBA" id="ARBA00022801"/>
    </source>
</evidence>
<keyword evidence="9" id="KW-0812">Transmembrane</keyword>
<keyword evidence="8" id="KW-0234">DNA repair</keyword>
<dbReference type="InterPro" id="IPR005135">
    <property type="entry name" value="Endo/exonuclease/phosphatase"/>
</dbReference>
<keyword evidence="12" id="KW-1185">Reference proteome</keyword>
<comment type="cofactor">
    <cofactor evidence="2">
        <name>Mg(2+)</name>
        <dbReference type="ChEBI" id="CHEBI:18420"/>
    </cofactor>
</comment>
<keyword evidence="9" id="KW-1133">Transmembrane helix</keyword>
<keyword evidence="9" id="KW-0472">Membrane</keyword>
<evidence type="ECO:0000256" key="4">
    <source>
        <dbReference type="ARBA" id="ARBA00022723"/>
    </source>
</evidence>
<evidence type="ECO:0000256" key="9">
    <source>
        <dbReference type="SAM" id="Phobius"/>
    </source>
</evidence>
<dbReference type="EMBL" id="CP019288">
    <property type="protein sequence ID" value="QHI39004.1"/>
    <property type="molecule type" value="Genomic_DNA"/>
</dbReference>
<evidence type="ECO:0000256" key="3">
    <source>
        <dbReference type="ARBA" id="ARBA00022722"/>
    </source>
</evidence>
<evidence type="ECO:0000256" key="7">
    <source>
        <dbReference type="ARBA" id="ARBA00022842"/>
    </source>
</evidence>
<organism evidence="11 12">
    <name type="scientific">Kordia antarctica</name>
    <dbReference type="NCBI Taxonomy" id="1218801"/>
    <lineage>
        <taxon>Bacteria</taxon>
        <taxon>Pseudomonadati</taxon>
        <taxon>Bacteroidota</taxon>
        <taxon>Flavobacteriia</taxon>
        <taxon>Flavobacteriales</taxon>
        <taxon>Flavobacteriaceae</taxon>
        <taxon>Kordia</taxon>
    </lineage>
</organism>
<evidence type="ECO:0000256" key="5">
    <source>
        <dbReference type="ARBA" id="ARBA00022763"/>
    </source>
</evidence>
<keyword evidence="5" id="KW-0227">DNA damage</keyword>
<keyword evidence="4" id="KW-0479">Metal-binding</keyword>
<feature type="domain" description="Endonuclease/exonuclease/phosphatase" evidence="10">
    <location>
        <begin position="107"/>
        <end position="334"/>
    </location>
</feature>
<evidence type="ECO:0000259" key="10">
    <source>
        <dbReference type="Pfam" id="PF03372"/>
    </source>
</evidence>
<dbReference type="CDD" id="cd09084">
    <property type="entry name" value="EEP-2"/>
    <property type="match status" value="1"/>
</dbReference>
<dbReference type="GO" id="GO:0006281">
    <property type="term" value="P:DNA repair"/>
    <property type="evidence" value="ECO:0007669"/>
    <property type="project" value="UniProtKB-KW"/>
</dbReference>
<dbReference type="GO" id="GO:0016787">
    <property type="term" value="F:hydrolase activity"/>
    <property type="evidence" value="ECO:0007669"/>
    <property type="project" value="UniProtKB-KW"/>
</dbReference>
<comment type="cofactor">
    <cofactor evidence="1">
        <name>Mn(2+)</name>
        <dbReference type="ChEBI" id="CHEBI:29035"/>
    </cofactor>
</comment>
<dbReference type="RefSeq" id="WP_160131516.1">
    <property type="nucleotide sequence ID" value="NZ_CP019288.1"/>
</dbReference>
<evidence type="ECO:0000256" key="8">
    <source>
        <dbReference type="ARBA" id="ARBA00023204"/>
    </source>
</evidence>
<dbReference type="SUPFAM" id="SSF56219">
    <property type="entry name" value="DNase I-like"/>
    <property type="match status" value="1"/>
</dbReference>
<dbReference type="AlphaFoldDB" id="A0A7L4ZU49"/>